<dbReference type="PROSITE" id="PS51310">
    <property type="entry name" value="VPS28_C"/>
    <property type="match status" value="1"/>
</dbReference>
<dbReference type="PROSITE" id="PS51313">
    <property type="entry name" value="VPS28_N"/>
    <property type="match status" value="1"/>
</dbReference>
<dbReference type="Gene3D" id="1.20.1440.200">
    <property type="match status" value="1"/>
</dbReference>
<dbReference type="PANTHER" id="PTHR12937">
    <property type="entry name" value="VACUOLAR PROTEIN SORTING 28, ISOFORM 2 VPS28"/>
    <property type="match status" value="1"/>
</dbReference>
<dbReference type="InterPro" id="IPR017899">
    <property type="entry name" value="VPS28_C"/>
</dbReference>
<evidence type="ECO:0000259" key="7">
    <source>
        <dbReference type="PROSITE" id="PS51310"/>
    </source>
</evidence>
<dbReference type="InterPro" id="IPR037206">
    <property type="entry name" value="VPS28_C_sf"/>
</dbReference>
<dbReference type="GO" id="GO:0044877">
    <property type="term" value="F:protein-containing complex binding"/>
    <property type="evidence" value="ECO:0007669"/>
    <property type="project" value="TreeGrafter"/>
</dbReference>
<feature type="domain" description="VPS28 N-terminal" evidence="8">
    <location>
        <begin position="1"/>
        <end position="98"/>
    </location>
</feature>
<name>A0A9W7E3S7_9STRA</name>
<reference evidence="10" key="1">
    <citation type="journal article" date="2023" name="Commun. Biol.">
        <title>Genome analysis of Parmales, the sister group of diatoms, reveals the evolutionary specialization of diatoms from phago-mixotrophs to photoautotrophs.</title>
        <authorList>
            <person name="Ban H."/>
            <person name="Sato S."/>
            <person name="Yoshikawa S."/>
            <person name="Yamada K."/>
            <person name="Nakamura Y."/>
            <person name="Ichinomiya M."/>
            <person name="Sato N."/>
            <person name="Blanc-Mathieu R."/>
            <person name="Endo H."/>
            <person name="Kuwata A."/>
            <person name="Ogata H."/>
        </authorList>
    </citation>
    <scope>NUCLEOTIDE SEQUENCE [LARGE SCALE GENOMIC DNA]</scope>
    <source>
        <strain evidence="10">NIES 3700</strain>
    </source>
</reference>
<evidence type="ECO:0000313" key="10">
    <source>
        <dbReference type="Proteomes" id="UP001165122"/>
    </source>
</evidence>
<evidence type="ECO:0000256" key="1">
    <source>
        <dbReference type="ARBA" id="ARBA00004177"/>
    </source>
</evidence>
<evidence type="ECO:0000256" key="5">
    <source>
        <dbReference type="PIRNR" id="PIRNR017535"/>
    </source>
</evidence>
<dbReference type="Proteomes" id="UP001165122">
    <property type="component" value="Unassembled WGS sequence"/>
</dbReference>
<dbReference type="FunFam" id="1.20.120.1130:FF:000001">
    <property type="entry name" value="Vacuolar protein sorting-associated protein 28 homolog"/>
    <property type="match status" value="1"/>
</dbReference>
<dbReference type="InterPro" id="IPR037202">
    <property type="entry name" value="ESCRT_assembly_dom"/>
</dbReference>
<dbReference type="Gene3D" id="1.20.120.1130">
    <property type="match status" value="1"/>
</dbReference>
<dbReference type="OrthoDB" id="2671at2759"/>
<dbReference type="InterPro" id="IPR007143">
    <property type="entry name" value="Vps28"/>
</dbReference>
<protein>
    <recommendedName>
        <fullName evidence="5">Vacuolar protein sorting-associated protein 28 homolog</fullName>
    </recommendedName>
</protein>
<organism evidence="9 10">
    <name type="scientific">Triparma laevis f. longispina</name>
    <dbReference type="NCBI Taxonomy" id="1714387"/>
    <lineage>
        <taxon>Eukaryota</taxon>
        <taxon>Sar</taxon>
        <taxon>Stramenopiles</taxon>
        <taxon>Ochrophyta</taxon>
        <taxon>Bolidophyceae</taxon>
        <taxon>Parmales</taxon>
        <taxon>Triparmaceae</taxon>
        <taxon>Triparma</taxon>
    </lineage>
</organism>
<keyword evidence="3 5" id="KW-0967">Endosome</keyword>
<sequence length="207" mass="23169">MSEIALHATSKERRQFEDLADLYAIIKATEHLEKAYARDAVDADEYTKACMKLLSQFKSTESALTGVDVEAFIKTYSLEAPRAVDRLIRAGVPATTLHKQSDTAGSNSAVRVAETVQFFITVMDAVKLEQKAVDEIHPLMSDLMDSLTRVQGLPASFEPSELVEKWLKKLNSMRAVDELSDDDCRDLSFDLEKGYSGFHRFLKASEK</sequence>
<evidence type="ECO:0000256" key="6">
    <source>
        <dbReference type="PROSITE-ProRule" id="PRU00642"/>
    </source>
</evidence>
<dbReference type="GO" id="GO:0043328">
    <property type="term" value="P:protein transport to vacuole involved in ubiquitin-dependent protein catabolic process via the multivesicular body sorting pathway"/>
    <property type="evidence" value="ECO:0007669"/>
    <property type="project" value="TreeGrafter"/>
</dbReference>
<dbReference type="SUPFAM" id="SSF140427">
    <property type="entry name" value="VPS28 C-terminal domain-like"/>
    <property type="match status" value="1"/>
</dbReference>
<evidence type="ECO:0000256" key="3">
    <source>
        <dbReference type="ARBA" id="ARBA00022753"/>
    </source>
</evidence>
<proteinExistence type="inferred from homology"/>
<dbReference type="AlphaFoldDB" id="A0A9W7E3S7"/>
<keyword evidence="10" id="KW-1185">Reference proteome</keyword>
<keyword evidence="2 5" id="KW-0813">Transport</keyword>
<gene>
    <name evidence="9" type="ORF">TrLO_g5214</name>
</gene>
<evidence type="ECO:0000256" key="2">
    <source>
        <dbReference type="ARBA" id="ARBA00022448"/>
    </source>
</evidence>
<dbReference type="PIRSF" id="PIRSF017535">
    <property type="entry name" value="VPS28"/>
    <property type="match status" value="1"/>
</dbReference>
<comment type="caution">
    <text evidence="9">The sequence shown here is derived from an EMBL/GenBank/DDBJ whole genome shotgun (WGS) entry which is preliminary data.</text>
</comment>
<feature type="domain" description="VPS28 C-terminal" evidence="7">
    <location>
        <begin position="107"/>
        <end position="203"/>
    </location>
</feature>
<comment type="function">
    <text evidence="5">Component of the ESCRT-I complex (endosomal sorting complex required for transport I), a regulator of vesicular trafficking process.</text>
</comment>
<accession>A0A9W7E3S7</accession>
<evidence type="ECO:0000313" key="9">
    <source>
        <dbReference type="EMBL" id="GMH65117.1"/>
    </source>
</evidence>
<dbReference type="SUPFAM" id="SSF140111">
    <property type="entry name" value="Endosomal sorting complex assembly domain"/>
    <property type="match status" value="1"/>
</dbReference>
<comment type="similarity">
    <text evidence="5 6">Belongs to the VPS28 family.</text>
</comment>
<dbReference type="InterPro" id="IPR017898">
    <property type="entry name" value="VPS28_N"/>
</dbReference>
<dbReference type="EMBL" id="BRXW01000549">
    <property type="protein sequence ID" value="GMH65117.1"/>
    <property type="molecule type" value="Genomic_DNA"/>
</dbReference>
<keyword evidence="4 5" id="KW-0653">Protein transport</keyword>
<dbReference type="Pfam" id="PF03997">
    <property type="entry name" value="VPS28"/>
    <property type="match status" value="1"/>
</dbReference>
<evidence type="ECO:0000259" key="8">
    <source>
        <dbReference type="PROSITE" id="PS51313"/>
    </source>
</evidence>
<comment type="subcellular location">
    <subcellularLocation>
        <location evidence="1">Endosome</location>
    </subcellularLocation>
</comment>
<evidence type="ECO:0000256" key="4">
    <source>
        <dbReference type="ARBA" id="ARBA00022927"/>
    </source>
</evidence>
<dbReference type="InterPro" id="IPR038358">
    <property type="entry name" value="VPS28_N_sf"/>
</dbReference>
<dbReference type="GO" id="GO:0000813">
    <property type="term" value="C:ESCRT I complex"/>
    <property type="evidence" value="ECO:0007669"/>
    <property type="project" value="UniProtKB-UniRule"/>
</dbReference>
<dbReference type="PANTHER" id="PTHR12937:SF0">
    <property type="entry name" value="VACUOLAR PROTEIN SORTING-ASSOCIATED PROTEIN 28 HOMOLOG"/>
    <property type="match status" value="1"/>
</dbReference>